<evidence type="ECO:0000313" key="2">
    <source>
        <dbReference type="Proteomes" id="UP000887458"/>
    </source>
</evidence>
<proteinExistence type="predicted"/>
<sequence length="89" mass="10062">MNGKLQRKNIFVYNHISNQTNRNFGTELPILSELVAAGIDRPKPDCRSILYSKLSFAHTNFACDNVANSLQGPRIDMGKYFEHVLPIPN</sequence>
<reference evidence="1 2" key="2">
    <citation type="journal article" date="2022" name="Mol. Biol. Evol.">
        <title>Comparative Genomics Reveals Insights into the Divergent Evolution of Astigmatic Mites and Household Pest Adaptations.</title>
        <authorList>
            <person name="Xiong Q."/>
            <person name="Wan A.T."/>
            <person name="Liu X."/>
            <person name="Fung C.S."/>
            <person name="Xiao X."/>
            <person name="Malainual N."/>
            <person name="Hou J."/>
            <person name="Wang L."/>
            <person name="Wang M."/>
            <person name="Yang K.Y."/>
            <person name="Cui Y."/>
            <person name="Leung E.L."/>
            <person name="Nong W."/>
            <person name="Shin S.K."/>
            <person name="Au S.W."/>
            <person name="Jeong K.Y."/>
            <person name="Chew F.T."/>
            <person name="Hui J.H."/>
            <person name="Leung T.F."/>
            <person name="Tungtrongchitr A."/>
            <person name="Zhong N."/>
            <person name="Liu Z."/>
            <person name="Tsui S.K."/>
        </authorList>
    </citation>
    <scope>NUCLEOTIDE SEQUENCE [LARGE SCALE GENOMIC DNA]</scope>
    <source>
        <strain evidence="1">Derp</strain>
    </source>
</reference>
<protein>
    <submittedName>
        <fullName evidence="1">Uncharacterized protein</fullName>
    </submittedName>
</protein>
<dbReference type="Proteomes" id="UP000887458">
    <property type="component" value="Unassembled WGS sequence"/>
</dbReference>
<comment type="caution">
    <text evidence="1">The sequence shown here is derived from an EMBL/GenBank/DDBJ whole genome shotgun (WGS) entry which is preliminary data.</text>
</comment>
<dbReference type="EMBL" id="NJHN03000111">
    <property type="protein sequence ID" value="KAH9414334.1"/>
    <property type="molecule type" value="Genomic_DNA"/>
</dbReference>
<accession>A0ABQ8IVJ2</accession>
<keyword evidence="2" id="KW-1185">Reference proteome</keyword>
<name>A0ABQ8IVJ2_DERPT</name>
<organism evidence="1 2">
    <name type="scientific">Dermatophagoides pteronyssinus</name>
    <name type="common">European house dust mite</name>
    <dbReference type="NCBI Taxonomy" id="6956"/>
    <lineage>
        <taxon>Eukaryota</taxon>
        <taxon>Metazoa</taxon>
        <taxon>Ecdysozoa</taxon>
        <taxon>Arthropoda</taxon>
        <taxon>Chelicerata</taxon>
        <taxon>Arachnida</taxon>
        <taxon>Acari</taxon>
        <taxon>Acariformes</taxon>
        <taxon>Sarcoptiformes</taxon>
        <taxon>Astigmata</taxon>
        <taxon>Psoroptidia</taxon>
        <taxon>Analgoidea</taxon>
        <taxon>Pyroglyphidae</taxon>
        <taxon>Dermatophagoidinae</taxon>
        <taxon>Dermatophagoides</taxon>
    </lineage>
</organism>
<reference evidence="1 2" key="1">
    <citation type="journal article" date="2018" name="J. Allergy Clin. Immunol.">
        <title>High-quality assembly of Dermatophagoides pteronyssinus genome and transcriptome reveals a wide range of novel allergens.</title>
        <authorList>
            <person name="Liu X.Y."/>
            <person name="Yang K.Y."/>
            <person name="Wang M.Q."/>
            <person name="Kwok J.S."/>
            <person name="Zeng X."/>
            <person name="Yang Z."/>
            <person name="Xiao X.J."/>
            <person name="Lau C.P."/>
            <person name="Li Y."/>
            <person name="Huang Z.M."/>
            <person name="Ba J.G."/>
            <person name="Yim A.K."/>
            <person name="Ouyang C.Y."/>
            <person name="Ngai S.M."/>
            <person name="Chan T.F."/>
            <person name="Leung E.L."/>
            <person name="Liu L."/>
            <person name="Liu Z.G."/>
            <person name="Tsui S.K."/>
        </authorList>
    </citation>
    <scope>NUCLEOTIDE SEQUENCE [LARGE SCALE GENOMIC DNA]</scope>
    <source>
        <strain evidence="1">Derp</strain>
    </source>
</reference>
<evidence type="ECO:0000313" key="1">
    <source>
        <dbReference type="EMBL" id="KAH9414334.1"/>
    </source>
</evidence>
<gene>
    <name evidence="1" type="ORF">DERP_011981</name>
</gene>